<dbReference type="Proteomes" id="UP000472839">
    <property type="component" value="Unassembled WGS sequence"/>
</dbReference>
<evidence type="ECO:0008006" key="3">
    <source>
        <dbReference type="Google" id="ProtNLM"/>
    </source>
</evidence>
<dbReference type="EMBL" id="WFKK01000060">
    <property type="protein sequence ID" value="KAB7885298.1"/>
    <property type="molecule type" value="Genomic_DNA"/>
</dbReference>
<organism evidence="1 2">
    <name type="scientific">Poseidonibacter ostreae</name>
    <dbReference type="NCBI Taxonomy" id="2654171"/>
    <lineage>
        <taxon>Bacteria</taxon>
        <taxon>Pseudomonadati</taxon>
        <taxon>Campylobacterota</taxon>
        <taxon>Epsilonproteobacteria</taxon>
        <taxon>Campylobacterales</taxon>
        <taxon>Arcobacteraceae</taxon>
        <taxon>Poseidonibacter</taxon>
    </lineage>
</organism>
<proteinExistence type="predicted"/>
<name>A0A6L4WQK7_9BACT</name>
<comment type="caution">
    <text evidence="1">The sequence shown here is derived from an EMBL/GenBank/DDBJ whole genome shotgun (WGS) entry which is preliminary data.</text>
</comment>
<gene>
    <name evidence="1" type="ORF">GBG19_14355</name>
</gene>
<reference evidence="1 2" key="1">
    <citation type="submission" date="2019-10" db="EMBL/GenBank/DDBJ databases">
        <title>Poseidonibacter ostreae sp. nov., isolated from the gut of the Ostrea denselamellosa.</title>
        <authorList>
            <person name="Choi A."/>
        </authorList>
    </citation>
    <scope>NUCLEOTIDE SEQUENCE [LARGE SCALE GENOMIC DNA]</scope>
    <source>
        <strain evidence="1 2">SJOD-M-33</strain>
    </source>
</reference>
<evidence type="ECO:0000313" key="2">
    <source>
        <dbReference type="Proteomes" id="UP000472839"/>
    </source>
</evidence>
<protein>
    <recommendedName>
        <fullName evidence="3">DNA repair protein Rad50</fullName>
    </recommendedName>
</protein>
<dbReference type="RefSeq" id="WP_152279886.1">
    <property type="nucleotide sequence ID" value="NZ_WFKI01000046.1"/>
</dbReference>
<sequence length="84" mass="9934">MSKITELEKLLKEDVIPEIDENIDELMDIVDGKKSTKEDKDELKYMEDIKLYFDEVLLDIESNNLKDEDAVEILEVLEEMRIDK</sequence>
<evidence type="ECO:0000313" key="1">
    <source>
        <dbReference type="EMBL" id="KAB7885298.1"/>
    </source>
</evidence>
<accession>A0A6L4WQK7</accession>
<dbReference type="AlphaFoldDB" id="A0A6L4WQK7"/>